<name>A0A4Z2JIN9_9TELE</name>
<dbReference type="OrthoDB" id="5984008at2759"/>
<dbReference type="Proteomes" id="UP000314294">
    <property type="component" value="Unassembled WGS sequence"/>
</dbReference>
<proteinExistence type="predicted"/>
<organism evidence="1 2">
    <name type="scientific">Liparis tanakae</name>
    <name type="common">Tanaka's snailfish</name>
    <dbReference type="NCBI Taxonomy" id="230148"/>
    <lineage>
        <taxon>Eukaryota</taxon>
        <taxon>Metazoa</taxon>
        <taxon>Chordata</taxon>
        <taxon>Craniata</taxon>
        <taxon>Vertebrata</taxon>
        <taxon>Euteleostomi</taxon>
        <taxon>Actinopterygii</taxon>
        <taxon>Neopterygii</taxon>
        <taxon>Teleostei</taxon>
        <taxon>Neoteleostei</taxon>
        <taxon>Acanthomorphata</taxon>
        <taxon>Eupercaria</taxon>
        <taxon>Perciformes</taxon>
        <taxon>Cottioidei</taxon>
        <taxon>Cottales</taxon>
        <taxon>Liparidae</taxon>
        <taxon>Liparis</taxon>
    </lineage>
</organism>
<gene>
    <name evidence="1" type="primary">Grik2_2</name>
    <name evidence="1" type="ORF">EYF80_000410</name>
</gene>
<comment type="caution">
    <text evidence="1">The sequence shown here is derived from an EMBL/GenBank/DDBJ whole genome shotgun (WGS) entry which is preliminary data.</text>
</comment>
<keyword evidence="2" id="KW-1185">Reference proteome</keyword>
<evidence type="ECO:0000313" key="1">
    <source>
        <dbReference type="EMBL" id="TNN89122.1"/>
    </source>
</evidence>
<dbReference type="Gene3D" id="3.40.50.2300">
    <property type="match status" value="1"/>
</dbReference>
<dbReference type="AlphaFoldDB" id="A0A4Z2JIN9"/>
<evidence type="ECO:0000313" key="2">
    <source>
        <dbReference type="Proteomes" id="UP000314294"/>
    </source>
</evidence>
<protein>
    <submittedName>
        <fullName evidence="1">Glutamate receptor ionotropic, kainate 2</fullName>
    </submittedName>
</protein>
<sequence>MSVCIIFQSHWDGLTGRLSFNKTSGLRTDFDLDIISLKEEGLEKVGKWSVSGGLNITEVPKRKGMNITDSLANRSLVITTILVGHLTREALRKRYPTLHVSSVFLQVKP</sequence>
<accession>A0A4Z2JIN9</accession>
<reference evidence="1 2" key="1">
    <citation type="submission" date="2019-03" db="EMBL/GenBank/DDBJ databases">
        <title>First draft genome of Liparis tanakae, snailfish: a comprehensive survey of snailfish specific genes.</title>
        <authorList>
            <person name="Kim W."/>
            <person name="Song I."/>
            <person name="Jeong J.-H."/>
            <person name="Kim D."/>
            <person name="Kim S."/>
            <person name="Ryu S."/>
            <person name="Song J.Y."/>
            <person name="Lee S.K."/>
        </authorList>
    </citation>
    <scope>NUCLEOTIDE SEQUENCE [LARGE SCALE GENOMIC DNA]</scope>
    <source>
        <tissue evidence="1">Muscle</tissue>
    </source>
</reference>
<keyword evidence="1" id="KW-0675">Receptor</keyword>
<dbReference type="EMBL" id="SRLO01000002">
    <property type="protein sequence ID" value="TNN89122.1"/>
    <property type="molecule type" value="Genomic_DNA"/>
</dbReference>